<proteinExistence type="predicted"/>
<dbReference type="Proteomes" id="UP001160148">
    <property type="component" value="Unassembled WGS sequence"/>
</dbReference>
<keyword evidence="3" id="KW-1185">Reference proteome</keyword>
<dbReference type="EMBL" id="CARXXK010000005">
    <property type="protein sequence ID" value="CAI6367711.1"/>
    <property type="molecule type" value="Genomic_DNA"/>
</dbReference>
<evidence type="ECO:0000256" key="1">
    <source>
        <dbReference type="SAM" id="MobiDB-lite"/>
    </source>
</evidence>
<accession>A0AAV0XHX1</accession>
<feature type="region of interest" description="Disordered" evidence="1">
    <location>
        <begin position="161"/>
        <end position="180"/>
    </location>
</feature>
<evidence type="ECO:0000313" key="3">
    <source>
        <dbReference type="Proteomes" id="UP001160148"/>
    </source>
</evidence>
<protein>
    <submittedName>
        <fullName evidence="2">Uncharacterized protein</fullName>
    </submittedName>
</protein>
<comment type="caution">
    <text evidence="2">The sequence shown here is derived from an EMBL/GenBank/DDBJ whole genome shotgun (WGS) entry which is preliminary data.</text>
</comment>
<evidence type="ECO:0000313" key="2">
    <source>
        <dbReference type="EMBL" id="CAI6367711.1"/>
    </source>
</evidence>
<gene>
    <name evidence="2" type="ORF">MEUPH1_LOCUS22157</name>
</gene>
<reference evidence="2 3" key="1">
    <citation type="submission" date="2023-01" db="EMBL/GenBank/DDBJ databases">
        <authorList>
            <person name="Whitehead M."/>
        </authorList>
    </citation>
    <scope>NUCLEOTIDE SEQUENCE [LARGE SCALE GENOMIC DNA]</scope>
</reference>
<organism evidence="2 3">
    <name type="scientific">Macrosiphum euphorbiae</name>
    <name type="common">potato aphid</name>
    <dbReference type="NCBI Taxonomy" id="13131"/>
    <lineage>
        <taxon>Eukaryota</taxon>
        <taxon>Metazoa</taxon>
        <taxon>Ecdysozoa</taxon>
        <taxon>Arthropoda</taxon>
        <taxon>Hexapoda</taxon>
        <taxon>Insecta</taxon>
        <taxon>Pterygota</taxon>
        <taxon>Neoptera</taxon>
        <taxon>Paraneoptera</taxon>
        <taxon>Hemiptera</taxon>
        <taxon>Sternorrhyncha</taxon>
        <taxon>Aphidomorpha</taxon>
        <taxon>Aphidoidea</taxon>
        <taxon>Aphididae</taxon>
        <taxon>Macrosiphini</taxon>
        <taxon>Macrosiphum</taxon>
    </lineage>
</organism>
<name>A0AAV0XHX1_9HEMI</name>
<dbReference type="AlphaFoldDB" id="A0AAV0XHX1"/>
<sequence length="214" mass="23970">MENVQEINIASTSELDLCISTSENIADIMNDIHITPNNLPLIQAMGDTVDCASCCQSDQQLSVQGRKPGIHDRTGENVFIAEDITTMQIVQRRKKNLVKHSGKVYLWKALNEALRVAAISRSINFVFAVYLPRPVVVRLRTGHISARILPPQIENVVETKSVRKEDSTDHDISGELKDGESVKKRSKGRFASFRRRLIKIARTLCCWCPSPTAD</sequence>